<dbReference type="GO" id="GO:0005737">
    <property type="term" value="C:cytoplasm"/>
    <property type="evidence" value="ECO:0007669"/>
    <property type="project" value="TreeGrafter"/>
</dbReference>
<reference evidence="2 3" key="1">
    <citation type="submission" date="2020-02" db="EMBL/GenBank/DDBJ databases">
        <title>Draft genome sequence of two Spirosoma agri KCTC 52727 and Spirosoma terrae KCTC 52035.</title>
        <authorList>
            <person name="Rojas J."/>
            <person name="Ambika Manirajan B."/>
            <person name="Ratering S."/>
            <person name="Suarez C."/>
            <person name="Schnell S."/>
        </authorList>
    </citation>
    <scope>NUCLEOTIDE SEQUENCE [LARGE SCALE GENOMIC DNA]</scope>
    <source>
        <strain evidence="2 3">KCTC 52727</strain>
    </source>
</reference>
<dbReference type="AlphaFoldDB" id="A0A6M0INF3"/>
<organism evidence="2 3">
    <name type="scientific">Spirosoma agri</name>
    <dbReference type="NCBI Taxonomy" id="1987381"/>
    <lineage>
        <taxon>Bacteria</taxon>
        <taxon>Pseudomonadati</taxon>
        <taxon>Bacteroidota</taxon>
        <taxon>Cytophagia</taxon>
        <taxon>Cytophagales</taxon>
        <taxon>Cytophagaceae</taxon>
        <taxon>Spirosoma</taxon>
    </lineage>
</organism>
<sequence length="425" mass="48368">MTALETDSFRIEEMERSDVNRQFLLTVSGRPYKVGELVYLILEGINRQLTYQQISETLNAHQNQTQFAAADVATLVEEKLRPMGVFDASSTNETTNSPSLGSIYARRTLLRFEQYAGLLKILQYVFSPAFFCITFVAALLVNGYLMRELLALDHYVQDQNAATLAMGNCDRGLWHLAVFYPVVLCILLIHELGHAAAGYRFGIKPKEIGAGLYLIFPVLYTDVTEVWRLGKLKRTVVNLGGIYFQLLINLVLIGYMTNQFGDFDQINTTRYLIQLNVATMVINAIPFLKFDGYWIYSDLFSLPNLRRQSVLYVRKVASFLIPALRQPAKANDPAVDLKNPFLLLYSAGRLWFLVYFFVFAFQTFFDVVLHYPSAVYQFVTDCSVCTAEPFIKASMTVGLFAYFSVGYARQSRNAIRGAIRRRFAH</sequence>
<feature type="transmembrane region" description="Helical" evidence="1">
    <location>
        <begin position="236"/>
        <end position="256"/>
    </location>
</feature>
<comment type="caution">
    <text evidence="2">The sequence shown here is derived from an EMBL/GenBank/DDBJ whole genome shotgun (WGS) entry which is preliminary data.</text>
</comment>
<feature type="transmembrane region" description="Helical" evidence="1">
    <location>
        <begin position="172"/>
        <end position="189"/>
    </location>
</feature>
<dbReference type="GO" id="GO:0016020">
    <property type="term" value="C:membrane"/>
    <property type="evidence" value="ECO:0007669"/>
    <property type="project" value="InterPro"/>
</dbReference>
<accession>A0A6M0INF3</accession>
<protein>
    <submittedName>
        <fullName evidence="2">M50 family metallopeptidase</fullName>
    </submittedName>
</protein>
<feature type="transmembrane region" description="Helical" evidence="1">
    <location>
        <begin position="121"/>
        <end position="145"/>
    </location>
</feature>
<evidence type="ECO:0000313" key="3">
    <source>
        <dbReference type="Proteomes" id="UP000477386"/>
    </source>
</evidence>
<feature type="transmembrane region" description="Helical" evidence="1">
    <location>
        <begin position="277"/>
        <end position="296"/>
    </location>
</feature>
<gene>
    <name evidence="2" type="ORF">GK091_23005</name>
</gene>
<dbReference type="EMBL" id="JAAGNZ010000002">
    <property type="protein sequence ID" value="NEU69768.1"/>
    <property type="molecule type" value="Genomic_DNA"/>
</dbReference>
<dbReference type="PANTHER" id="PTHR13325">
    <property type="entry name" value="PROTEASE M50 MEMBRANE-BOUND TRANSCRIPTION FACTOR SITE 2 PROTEASE"/>
    <property type="match status" value="1"/>
</dbReference>
<evidence type="ECO:0000256" key="1">
    <source>
        <dbReference type="SAM" id="Phobius"/>
    </source>
</evidence>
<keyword evidence="1" id="KW-1133">Transmembrane helix</keyword>
<feature type="transmembrane region" description="Helical" evidence="1">
    <location>
        <begin position="350"/>
        <end position="369"/>
    </location>
</feature>
<keyword evidence="1" id="KW-0472">Membrane</keyword>
<proteinExistence type="predicted"/>
<feature type="transmembrane region" description="Helical" evidence="1">
    <location>
        <begin position="210"/>
        <end position="230"/>
    </location>
</feature>
<dbReference type="GO" id="GO:0004222">
    <property type="term" value="F:metalloendopeptidase activity"/>
    <property type="evidence" value="ECO:0007669"/>
    <property type="project" value="InterPro"/>
</dbReference>
<dbReference type="GO" id="GO:0031293">
    <property type="term" value="P:membrane protein intracellular domain proteolysis"/>
    <property type="evidence" value="ECO:0007669"/>
    <property type="project" value="TreeGrafter"/>
</dbReference>
<dbReference type="Proteomes" id="UP000477386">
    <property type="component" value="Unassembled WGS sequence"/>
</dbReference>
<name>A0A6M0INF3_9BACT</name>
<evidence type="ECO:0000313" key="2">
    <source>
        <dbReference type="EMBL" id="NEU69768.1"/>
    </source>
</evidence>
<keyword evidence="1" id="KW-0812">Transmembrane</keyword>
<dbReference type="RefSeq" id="WP_164042425.1">
    <property type="nucleotide sequence ID" value="NZ_JAAGNZ010000002.1"/>
</dbReference>
<dbReference type="CDD" id="cd05709">
    <property type="entry name" value="S2P-M50"/>
    <property type="match status" value="1"/>
</dbReference>
<dbReference type="InterPro" id="IPR001193">
    <property type="entry name" value="MBTPS2"/>
</dbReference>
<keyword evidence="3" id="KW-1185">Reference proteome</keyword>
<dbReference type="PANTHER" id="PTHR13325:SF3">
    <property type="entry name" value="MEMBRANE-BOUND TRANSCRIPTION FACTOR SITE-2 PROTEASE"/>
    <property type="match status" value="1"/>
</dbReference>